<dbReference type="Gene3D" id="3.30.70.360">
    <property type="match status" value="1"/>
</dbReference>
<organism evidence="12 13">
    <name type="scientific">Dissophora globulifera</name>
    <dbReference type="NCBI Taxonomy" id="979702"/>
    <lineage>
        <taxon>Eukaryota</taxon>
        <taxon>Fungi</taxon>
        <taxon>Fungi incertae sedis</taxon>
        <taxon>Mucoromycota</taxon>
        <taxon>Mortierellomycotina</taxon>
        <taxon>Mortierellomycetes</taxon>
        <taxon>Mortierellales</taxon>
        <taxon>Mortierellaceae</taxon>
        <taxon>Dissophora</taxon>
    </lineage>
</organism>
<dbReference type="GO" id="GO:0015031">
    <property type="term" value="P:protein transport"/>
    <property type="evidence" value="ECO:0007669"/>
    <property type="project" value="UniProtKB-KW"/>
</dbReference>
<evidence type="ECO:0000259" key="11">
    <source>
        <dbReference type="Pfam" id="PF07687"/>
    </source>
</evidence>
<evidence type="ECO:0000256" key="8">
    <source>
        <dbReference type="ARBA" id="ARBA00022989"/>
    </source>
</evidence>
<evidence type="ECO:0000313" key="13">
    <source>
        <dbReference type="Proteomes" id="UP000738325"/>
    </source>
</evidence>
<comment type="subcellular location">
    <subcellularLocation>
        <location evidence="1">Membrane</location>
        <topology evidence="1">Multi-pass membrane protein</topology>
    </subcellularLocation>
</comment>
<dbReference type="GO" id="GO:0016787">
    <property type="term" value="F:hydrolase activity"/>
    <property type="evidence" value="ECO:0007669"/>
    <property type="project" value="InterPro"/>
</dbReference>
<dbReference type="Pfam" id="PF07687">
    <property type="entry name" value="M20_dimer"/>
    <property type="match status" value="1"/>
</dbReference>
<keyword evidence="8 10" id="KW-1133">Transmembrane helix</keyword>
<dbReference type="NCBIfam" id="TIGR01891">
    <property type="entry name" value="amidohydrolases"/>
    <property type="match status" value="1"/>
</dbReference>
<evidence type="ECO:0000256" key="2">
    <source>
        <dbReference type="ARBA" id="ARBA00006247"/>
    </source>
</evidence>
<dbReference type="InterPro" id="IPR011650">
    <property type="entry name" value="Peptidase_M20_dimer"/>
</dbReference>
<keyword evidence="9 10" id="KW-0472">Membrane</keyword>
<reference evidence="12" key="1">
    <citation type="journal article" date="2020" name="Fungal Divers.">
        <title>Resolving the Mortierellaceae phylogeny through synthesis of multi-gene phylogenetics and phylogenomics.</title>
        <authorList>
            <person name="Vandepol N."/>
            <person name="Liber J."/>
            <person name="Desiro A."/>
            <person name="Na H."/>
            <person name="Kennedy M."/>
            <person name="Barry K."/>
            <person name="Grigoriev I.V."/>
            <person name="Miller A.N."/>
            <person name="O'Donnell K."/>
            <person name="Stajich J.E."/>
            <person name="Bonito G."/>
        </authorList>
    </citation>
    <scope>NUCLEOTIDE SEQUENCE</scope>
    <source>
        <strain evidence="12">REB-010B</strain>
    </source>
</reference>
<feature type="transmembrane region" description="Helical" evidence="10">
    <location>
        <begin position="798"/>
        <end position="818"/>
    </location>
</feature>
<keyword evidence="4" id="KW-0813">Transport</keyword>
<comment type="similarity">
    <text evidence="3">Belongs to the oligopeptide OPT transporter family.</text>
</comment>
<accession>A0A9P6RS80</accession>
<dbReference type="InterPro" id="IPR017439">
    <property type="entry name" value="Amidohydrolase"/>
</dbReference>
<dbReference type="Proteomes" id="UP000738325">
    <property type="component" value="Unassembled WGS sequence"/>
</dbReference>
<sequence length="1109" mass="123127">MQQNPTKDALNAIDTANEDLRHLSLEIHDHPELGYQEHFAHKTLTDYLATQGFQVTRHACNIETAFIAEYVHHGYAGQADAPMRSVGFCSEFDALPSIGHGCGHNLIAISGVAAALGVKAAMEKNNIRGRVRLLGTPAEETLGGKRPMLARGAFEGLDACLMVHPAQFDVLYRQPLGVGRLEIEFHGKASHASASPWEGINALDAVSMTYNAIGLLRQQTLPSNRIHSIVTNGGQAANIIPELASMITMYRANKNEDLVKLHDQIIEIAESSAEATGCTVKIEKTMEYLPLNNNSPLADRYGKYMRSFGVHYNTREVDEVTPAGSTDMGNVTFAVPGIHPVFNIASMDGVREPGLSTHSLLFAERSGTEMAHKTVIRAAKGLSLTALDVLLDAEFTKEIREAFEHFAMKKEDFVKAFVVQRSDNDKIGDITLDYDFQEEKNSPIEEVRVTISKTVISIGYPVVALVSLPLGHIMARVLPAHKITLLGCDFSLNPGPFSIKEHVLIGTMTAVSSTTAYAVDIIILQKLFYNDEKPFIAGLLLVTTTQITGFALAGALRPFLVQPARMVWPSNLATASIFRSLHANGVSPAESGHMSRMTYFMLAISAAFLWYWLPGFIFPTIGMLSWICWINPDNVILSQLTGSYGLGMGTISLDWAAISYYIQPLITPWYAQVNLFIGFILATWIMTPWAYYTNLWHSKNYPILSADLFLENGSYYDVTQILTDNILDEQKYSHYGPVRMNSSFALTYGFGFAAIIASVVHTVLYSGKDIISQWKATRAESEDIHNTLMRAYPQVPSWWYSTLFAITFILSLVTCIVWDYLPWWALILALFIGGFFALPVGIIVAVTNLQPGLNIVTEFIIGYILPGNPIANVTFKTYGYIVNVQALNFASDLKLGHYMKIPPRIMFIAQLVSAVIAGAINLLTATWLLNTRPNICTPDGYPFTCRTTNTFNSASVIWGAIGPTRVFGTVDGALYWPVQLGFLFGLVLPIPLWLASRKYPEVTWLKFVHWPVLLYGTSNIPPILPYFFTNGVAVGFIFSFLIRRYRYDWWARYNYLTSAALDSGSAVAALVIFLFLQLRGIQMPFWWGNPEDGILDHCPYSFANFNGDY</sequence>
<feature type="transmembrane region" description="Helical" evidence="10">
    <location>
        <begin position="644"/>
        <end position="662"/>
    </location>
</feature>
<feature type="transmembrane region" description="Helical" evidence="10">
    <location>
        <begin position="669"/>
        <end position="692"/>
    </location>
</feature>
<comment type="similarity">
    <text evidence="2">Belongs to the peptidase M20A family.</text>
</comment>
<dbReference type="FunFam" id="3.30.70.360:FF:000004">
    <property type="entry name" value="Peptidase M20 domain-containing protein 2"/>
    <property type="match status" value="1"/>
</dbReference>
<feature type="transmembrane region" description="Helical" evidence="10">
    <location>
        <begin position="599"/>
        <end position="624"/>
    </location>
</feature>
<evidence type="ECO:0000256" key="1">
    <source>
        <dbReference type="ARBA" id="ARBA00004141"/>
    </source>
</evidence>
<protein>
    <recommendedName>
        <fullName evidence="11">Peptidase M20 dimerisation domain-containing protein</fullName>
    </recommendedName>
</protein>
<dbReference type="Pfam" id="PF01546">
    <property type="entry name" value="Peptidase_M20"/>
    <property type="match status" value="1"/>
</dbReference>
<evidence type="ECO:0000313" key="12">
    <source>
        <dbReference type="EMBL" id="KAG0323653.1"/>
    </source>
</evidence>
<feature type="transmembrane region" description="Helical" evidence="10">
    <location>
        <begin position="745"/>
        <end position="765"/>
    </location>
</feature>
<dbReference type="PANTHER" id="PTHR22601">
    <property type="entry name" value="ISP4 LIKE PROTEIN"/>
    <property type="match status" value="1"/>
</dbReference>
<feature type="transmembrane region" description="Helical" evidence="10">
    <location>
        <begin position="905"/>
        <end position="929"/>
    </location>
</feature>
<feature type="transmembrane region" description="Helical" evidence="10">
    <location>
        <begin position="824"/>
        <end position="846"/>
    </location>
</feature>
<keyword evidence="13" id="KW-1185">Reference proteome</keyword>
<dbReference type="Pfam" id="PF03169">
    <property type="entry name" value="OPT"/>
    <property type="match status" value="1"/>
</dbReference>
<dbReference type="InterPro" id="IPR004648">
    <property type="entry name" value="Oligpept_transpt"/>
</dbReference>
<name>A0A9P6RS80_9FUNG</name>
<keyword evidence="5 10" id="KW-0812">Transmembrane</keyword>
<gene>
    <name evidence="12" type="ORF">BGZ99_002638</name>
</gene>
<keyword evidence="6" id="KW-0571">Peptide transport</keyword>
<evidence type="ECO:0000256" key="3">
    <source>
        <dbReference type="ARBA" id="ARBA00008807"/>
    </source>
</evidence>
<dbReference type="GO" id="GO:0016020">
    <property type="term" value="C:membrane"/>
    <property type="evidence" value="ECO:0007669"/>
    <property type="project" value="UniProtKB-SubCell"/>
</dbReference>
<proteinExistence type="inferred from homology"/>
<evidence type="ECO:0000256" key="5">
    <source>
        <dbReference type="ARBA" id="ARBA00022692"/>
    </source>
</evidence>
<evidence type="ECO:0000256" key="10">
    <source>
        <dbReference type="SAM" id="Phobius"/>
    </source>
</evidence>
<dbReference type="InterPro" id="IPR004813">
    <property type="entry name" value="OPT"/>
</dbReference>
<evidence type="ECO:0000256" key="6">
    <source>
        <dbReference type="ARBA" id="ARBA00022856"/>
    </source>
</evidence>
<dbReference type="EMBL" id="JAAAIP010000181">
    <property type="protein sequence ID" value="KAG0323653.1"/>
    <property type="molecule type" value="Genomic_DNA"/>
</dbReference>
<dbReference type="NCBIfam" id="TIGR00727">
    <property type="entry name" value="ISP4_OPT"/>
    <property type="match status" value="1"/>
</dbReference>
<evidence type="ECO:0000256" key="4">
    <source>
        <dbReference type="ARBA" id="ARBA00022448"/>
    </source>
</evidence>
<dbReference type="Gene3D" id="3.40.630.10">
    <property type="entry name" value="Zn peptidases"/>
    <property type="match status" value="1"/>
</dbReference>
<feature type="transmembrane region" description="Helical" evidence="10">
    <location>
        <begin position="974"/>
        <end position="995"/>
    </location>
</feature>
<dbReference type="NCBIfam" id="TIGR00728">
    <property type="entry name" value="OPT_sfam"/>
    <property type="match status" value="1"/>
</dbReference>
<comment type="caution">
    <text evidence="12">The sequence shown here is derived from an EMBL/GenBank/DDBJ whole genome shotgun (WGS) entry which is preliminary data.</text>
</comment>
<dbReference type="GO" id="GO:0035673">
    <property type="term" value="F:oligopeptide transmembrane transporter activity"/>
    <property type="evidence" value="ECO:0007669"/>
    <property type="project" value="InterPro"/>
</dbReference>
<evidence type="ECO:0000256" key="7">
    <source>
        <dbReference type="ARBA" id="ARBA00022927"/>
    </source>
</evidence>
<dbReference type="CDD" id="cd05672">
    <property type="entry name" value="M20_ACY1L2-like"/>
    <property type="match status" value="1"/>
</dbReference>
<dbReference type="OrthoDB" id="9986677at2759"/>
<dbReference type="SUPFAM" id="SSF55031">
    <property type="entry name" value="Bacterial exopeptidase dimerisation domain"/>
    <property type="match status" value="1"/>
</dbReference>
<feature type="transmembrane region" description="Helical" evidence="10">
    <location>
        <begin position="1055"/>
        <end position="1076"/>
    </location>
</feature>
<keyword evidence="7" id="KW-0653">Protein transport</keyword>
<dbReference type="SUPFAM" id="SSF53187">
    <property type="entry name" value="Zn-dependent exopeptidases"/>
    <property type="match status" value="1"/>
</dbReference>
<feature type="transmembrane region" description="Helical" evidence="10">
    <location>
        <begin position="535"/>
        <end position="556"/>
    </location>
</feature>
<evidence type="ECO:0000256" key="9">
    <source>
        <dbReference type="ARBA" id="ARBA00023136"/>
    </source>
</evidence>
<dbReference type="InterPro" id="IPR036264">
    <property type="entry name" value="Bact_exopeptidase_dim_dom"/>
</dbReference>
<dbReference type="InterPro" id="IPR002933">
    <property type="entry name" value="Peptidase_M20"/>
</dbReference>
<dbReference type="AlphaFoldDB" id="A0A9P6RS80"/>
<feature type="transmembrane region" description="Helical" evidence="10">
    <location>
        <begin position="1023"/>
        <end position="1043"/>
    </location>
</feature>
<feature type="domain" description="Peptidase M20 dimerisation" evidence="11">
    <location>
        <begin position="177"/>
        <end position="273"/>
    </location>
</feature>